<evidence type="ECO:0000313" key="2">
    <source>
        <dbReference type="EMBL" id="MBA0678298.1"/>
    </source>
</evidence>
<dbReference type="Pfam" id="PF13456">
    <property type="entry name" value="RVT_3"/>
    <property type="match status" value="1"/>
</dbReference>
<reference evidence="2 3" key="1">
    <citation type="journal article" date="2019" name="Genome Biol. Evol.">
        <title>Insights into the evolution of the New World diploid cottons (Gossypium, subgenus Houzingenia) based on genome sequencing.</title>
        <authorList>
            <person name="Grover C.E."/>
            <person name="Arick M.A. 2nd"/>
            <person name="Thrash A."/>
            <person name="Conover J.L."/>
            <person name="Sanders W.S."/>
            <person name="Peterson D.G."/>
            <person name="Frelichowski J.E."/>
            <person name="Scheffler J.A."/>
            <person name="Scheffler B.E."/>
            <person name="Wendel J.F."/>
        </authorList>
    </citation>
    <scope>NUCLEOTIDE SEQUENCE [LARGE SCALE GENOMIC DNA]</scope>
    <source>
        <strain evidence="2">185</strain>
        <tissue evidence="2">Leaf</tissue>
    </source>
</reference>
<dbReference type="GO" id="GO:0003676">
    <property type="term" value="F:nucleic acid binding"/>
    <property type="evidence" value="ECO:0007669"/>
    <property type="project" value="InterPro"/>
</dbReference>
<dbReference type="GO" id="GO:0004523">
    <property type="term" value="F:RNA-DNA hybrid ribonuclease activity"/>
    <property type="evidence" value="ECO:0007669"/>
    <property type="project" value="InterPro"/>
</dbReference>
<evidence type="ECO:0000313" key="3">
    <source>
        <dbReference type="Proteomes" id="UP000593577"/>
    </source>
</evidence>
<dbReference type="AlphaFoldDB" id="A0A7J8WTD0"/>
<dbReference type="Proteomes" id="UP000593577">
    <property type="component" value="Unassembled WGS sequence"/>
</dbReference>
<comment type="caution">
    <text evidence="2">The sequence shown here is derived from an EMBL/GenBank/DDBJ whole genome shotgun (WGS) entry which is preliminary data.</text>
</comment>
<evidence type="ECO:0000259" key="1">
    <source>
        <dbReference type="Pfam" id="PF13456"/>
    </source>
</evidence>
<dbReference type="PANTHER" id="PTHR47074:SF48">
    <property type="entry name" value="POLYNUCLEOTIDYL TRANSFERASE, RIBONUCLEASE H-LIKE SUPERFAMILY PROTEIN"/>
    <property type="match status" value="1"/>
</dbReference>
<gene>
    <name evidence="2" type="ORF">Goari_019652</name>
</gene>
<dbReference type="PANTHER" id="PTHR47074">
    <property type="entry name" value="BNAC02G40300D PROTEIN"/>
    <property type="match status" value="1"/>
</dbReference>
<feature type="domain" description="RNase H type-1" evidence="1">
    <location>
        <begin position="129"/>
        <end position="212"/>
    </location>
</feature>
<name>A0A7J8WTD0_GOSAI</name>
<dbReference type="EMBL" id="JABFAA010000003">
    <property type="protein sequence ID" value="MBA0678298.1"/>
    <property type="molecule type" value="Genomic_DNA"/>
</dbReference>
<keyword evidence="3" id="KW-1185">Reference proteome</keyword>
<proteinExistence type="predicted"/>
<sequence>MVFGPHRFFWKALWKLDTIPKGCPKYRAENETLIHALKDYPTSRAILSIGGWNNNRNKYIFKGKEEEAQVIWERASTLSKDLRICNTMKESLLSPNLAIKKWVKPPQGFVKINFGTTVGVNRIGYGTTAEGFVLRGGGSFIEMMMSAEEAECYAFKASIKLACQLNIKGDVLFQTDNAGLVNKLRNHSTNVTIISARIKAGKEAFNNFKSADLN</sequence>
<organism evidence="2 3">
    <name type="scientific">Gossypium aridum</name>
    <name type="common">American cotton</name>
    <name type="synonym">Erioxylum aridum</name>
    <dbReference type="NCBI Taxonomy" id="34290"/>
    <lineage>
        <taxon>Eukaryota</taxon>
        <taxon>Viridiplantae</taxon>
        <taxon>Streptophyta</taxon>
        <taxon>Embryophyta</taxon>
        <taxon>Tracheophyta</taxon>
        <taxon>Spermatophyta</taxon>
        <taxon>Magnoliopsida</taxon>
        <taxon>eudicotyledons</taxon>
        <taxon>Gunneridae</taxon>
        <taxon>Pentapetalae</taxon>
        <taxon>rosids</taxon>
        <taxon>malvids</taxon>
        <taxon>Malvales</taxon>
        <taxon>Malvaceae</taxon>
        <taxon>Malvoideae</taxon>
        <taxon>Gossypium</taxon>
    </lineage>
</organism>
<dbReference type="InterPro" id="IPR052929">
    <property type="entry name" value="RNase_H-like_EbsB-rel"/>
</dbReference>
<dbReference type="InterPro" id="IPR002156">
    <property type="entry name" value="RNaseH_domain"/>
</dbReference>
<protein>
    <recommendedName>
        <fullName evidence="1">RNase H type-1 domain-containing protein</fullName>
    </recommendedName>
</protein>
<accession>A0A7J8WTD0</accession>